<dbReference type="SMART" id="SM00066">
    <property type="entry name" value="GAL4"/>
    <property type="match status" value="1"/>
</dbReference>
<evidence type="ECO:0000259" key="7">
    <source>
        <dbReference type="PROSITE" id="PS50048"/>
    </source>
</evidence>
<dbReference type="GO" id="GO:0045944">
    <property type="term" value="P:positive regulation of transcription by RNA polymerase II"/>
    <property type="evidence" value="ECO:0007669"/>
    <property type="project" value="UniProtKB-ARBA"/>
</dbReference>
<dbReference type="PROSITE" id="PS50048">
    <property type="entry name" value="ZN2_CY6_FUNGAL_2"/>
    <property type="match status" value="1"/>
</dbReference>
<dbReference type="Proteomes" id="UP001162087">
    <property type="component" value="Chromosome 15"/>
</dbReference>
<evidence type="ECO:0000256" key="1">
    <source>
        <dbReference type="ARBA" id="ARBA00004123"/>
    </source>
</evidence>
<dbReference type="InterPro" id="IPR050987">
    <property type="entry name" value="AtrR-like"/>
</dbReference>
<feature type="region of interest" description="Disordered" evidence="6">
    <location>
        <begin position="185"/>
        <end position="218"/>
    </location>
</feature>
<keyword evidence="3" id="KW-0862">Zinc</keyword>
<dbReference type="GO" id="GO:0008270">
    <property type="term" value="F:zinc ion binding"/>
    <property type="evidence" value="ECO:0007669"/>
    <property type="project" value="InterPro"/>
</dbReference>
<dbReference type="PROSITE" id="PS00463">
    <property type="entry name" value="ZN2_CY6_FUNGAL_1"/>
    <property type="match status" value="1"/>
</dbReference>
<dbReference type="CDD" id="cd12148">
    <property type="entry name" value="fungal_TF_MHR"/>
    <property type="match status" value="1"/>
</dbReference>
<dbReference type="SUPFAM" id="SSF57701">
    <property type="entry name" value="Zn2/Cys6 DNA-binding domain"/>
    <property type="match status" value="1"/>
</dbReference>
<proteinExistence type="predicted"/>
<feature type="region of interest" description="Disordered" evidence="6">
    <location>
        <begin position="1"/>
        <end position="20"/>
    </location>
</feature>
<keyword evidence="5" id="KW-0539">Nucleus</keyword>
<dbReference type="InterPro" id="IPR036864">
    <property type="entry name" value="Zn2-C6_fun-type_DNA-bd_sf"/>
</dbReference>
<dbReference type="PANTHER" id="PTHR46910">
    <property type="entry name" value="TRANSCRIPTION FACTOR PDR1"/>
    <property type="match status" value="1"/>
</dbReference>
<feature type="compositionally biased region" description="Polar residues" evidence="6">
    <location>
        <begin position="207"/>
        <end position="218"/>
    </location>
</feature>
<dbReference type="EMBL" id="OX365910">
    <property type="protein sequence ID" value="CAI4050842.1"/>
    <property type="molecule type" value="Genomic_DNA"/>
</dbReference>
<dbReference type="GO" id="GO:0005634">
    <property type="term" value="C:nucleus"/>
    <property type="evidence" value="ECO:0007669"/>
    <property type="project" value="UniProtKB-SubCell"/>
</dbReference>
<keyword evidence="2" id="KW-0479">Metal-binding</keyword>
<dbReference type="InterPro" id="IPR007219">
    <property type="entry name" value="XnlR_reg_dom"/>
</dbReference>
<keyword evidence="9" id="KW-1185">Reference proteome</keyword>
<name>A0AA35J6Q8_SACK1</name>
<feature type="domain" description="Zn(2)-C6 fungal-type" evidence="7">
    <location>
        <begin position="135"/>
        <end position="168"/>
    </location>
</feature>
<keyword evidence="4" id="KW-0238">DNA-binding</keyword>
<dbReference type="Pfam" id="PF04082">
    <property type="entry name" value="Fungal_trans"/>
    <property type="match status" value="1"/>
</dbReference>
<dbReference type="PANTHER" id="PTHR46910:SF3">
    <property type="entry name" value="HALOTOLERANCE PROTEIN 9-RELATED"/>
    <property type="match status" value="1"/>
</dbReference>
<dbReference type="SMART" id="SM00906">
    <property type="entry name" value="Fungal_trans"/>
    <property type="match status" value="1"/>
</dbReference>
<dbReference type="GeneID" id="80926966"/>
<evidence type="ECO:0000256" key="3">
    <source>
        <dbReference type="ARBA" id="ARBA00022833"/>
    </source>
</evidence>
<dbReference type="GO" id="GO:0000981">
    <property type="term" value="F:DNA-binding transcription factor activity, RNA polymerase II-specific"/>
    <property type="evidence" value="ECO:0007669"/>
    <property type="project" value="InterPro"/>
</dbReference>
<protein>
    <recommendedName>
        <fullName evidence="7">Zn(2)-C6 fungal-type domain-containing protein</fullName>
    </recommendedName>
</protein>
<dbReference type="Pfam" id="PF00172">
    <property type="entry name" value="Zn_clus"/>
    <property type="match status" value="1"/>
</dbReference>
<sequence>MESHGGDYGPSGFSNSPNNVNAVFNNENVGRSDISNLNHQQNNIRLVPEAQMWSIPVPDQLVTISNRDNPIASNNAAGSNTLMNVAYPNTMYPSMEQQSQIQTQQQRGVSTMVESTNSNDLGASGKNSKKRVSKACDHCRKRKIRCDEVDPQTDKCSNCVKFQSVCTFKHRDEILQKKRKLEIKQHLASEKSPQSQNNVSSYASSSLPGNNDNGRFESFNSGASLESNIINKISGVQNNLNRKMNSKIEKLDRKMSYIIDSVARFEWLLDKVVRKQEDKHKEKSSLPKPKRKIYSTALLTAQKLYWFKHTLGAKVSNEEFLSPISEILSISLKWYATQMKKFMDLSSPAFFSSEIILYSLPPKQQAKRLLENFHATLLSSVTGIISLKECLDLAEKYYSESAERLTYPEHLLLNVCLCSGASATQSITRGDSKYLRKDRYDPTSRELKMIENVALLNAMYYYHKLSTICSGTRTLQALLLLNRYFQVTYDTELANCILGTAIRLAVDMELNRKSSYKSLDFEEAIRRRSMWWHCFCTDKLYSLMLSRPPIVGEQDMDMLTDQNYYEVIKYDILPDLIDKKEDLSKITDVNSALNVVANFCQHISLFISYYVSKLVNIESKIYSTCFAVRSTLDLSFDAMLDKIVDLNDSLNSWRDNLHVSMKLKSYKQYFSVLYAQKSQENPALSFEIACCRVLHCHFRALYSIVILSMLTTSLIIDNKRLYKGSRHDIPQIFKLFSSQYLKATKEMLQLFQGIDYQAHMYNEIMYQFSTAVFVLFFFVVDNINNPKKRCEVKEIIVLLEKSYDHLLGENEEQLMFDNVKWNTLIVFYSHFLKYVLQRYHEVNDSMSEFNPKPYEEIIAKIITHSRKIKDETVDQLIMSLKSYGSFHTLQKDNEAGLADDELNTNDISAEDFVEEAPINLFGELSVDILKMLKSHSPISNIGDLSPLSRKKGIADDSSLYPIRSDSTSLVYPIHSSDTADALSADLDTAEKTDSNENIEIRKDFEAFSTLLPLGKLIYDRDYSFVNTFRDYE</sequence>
<dbReference type="AlphaFoldDB" id="A0AA35J6Q8"/>
<gene>
    <name evidence="8" type="primary">SKDI15G0690</name>
    <name evidence="8" type="ORF">SKDI_15G0690</name>
</gene>
<evidence type="ECO:0000313" key="9">
    <source>
        <dbReference type="Proteomes" id="UP001162087"/>
    </source>
</evidence>
<reference evidence="8" key="1">
    <citation type="submission" date="2022-10" db="EMBL/GenBank/DDBJ databases">
        <authorList>
            <person name="Byrne P K."/>
        </authorList>
    </citation>
    <scope>NUCLEOTIDE SEQUENCE</scope>
    <source>
        <strain evidence="8">IFO1802</strain>
    </source>
</reference>
<dbReference type="Gene3D" id="4.10.240.10">
    <property type="entry name" value="Zn(2)-C6 fungal-type DNA-binding domain"/>
    <property type="match status" value="1"/>
</dbReference>
<accession>A0AA35J6Q8</accession>
<feature type="compositionally biased region" description="Low complexity" evidence="6">
    <location>
        <begin position="194"/>
        <end position="206"/>
    </location>
</feature>
<dbReference type="GO" id="GO:0003677">
    <property type="term" value="F:DNA binding"/>
    <property type="evidence" value="ECO:0007669"/>
    <property type="project" value="UniProtKB-KW"/>
</dbReference>
<dbReference type="InterPro" id="IPR001138">
    <property type="entry name" value="Zn2Cys6_DnaBD"/>
</dbReference>
<dbReference type="RefSeq" id="XP_056084941.1">
    <property type="nucleotide sequence ID" value="XM_056231087.1"/>
</dbReference>
<dbReference type="CDD" id="cd00067">
    <property type="entry name" value="GAL4"/>
    <property type="match status" value="1"/>
</dbReference>
<organism evidence="8 9">
    <name type="scientific">Saccharomyces kudriavzevii (strain ATCC MYA-4449 / AS 2.2408 / CBS 8840 / NBRC 1802 / NCYC 2889)</name>
    <name type="common">Yeast</name>
    <dbReference type="NCBI Taxonomy" id="226230"/>
    <lineage>
        <taxon>Eukaryota</taxon>
        <taxon>Fungi</taxon>
        <taxon>Dikarya</taxon>
        <taxon>Ascomycota</taxon>
        <taxon>Saccharomycotina</taxon>
        <taxon>Saccharomycetes</taxon>
        <taxon>Saccharomycetales</taxon>
        <taxon>Saccharomycetaceae</taxon>
        <taxon>Saccharomyces</taxon>
    </lineage>
</organism>
<evidence type="ECO:0000256" key="6">
    <source>
        <dbReference type="SAM" id="MobiDB-lite"/>
    </source>
</evidence>
<evidence type="ECO:0000256" key="2">
    <source>
        <dbReference type="ARBA" id="ARBA00022723"/>
    </source>
</evidence>
<evidence type="ECO:0000313" key="8">
    <source>
        <dbReference type="EMBL" id="CAI4050842.1"/>
    </source>
</evidence>
<evidence type="ECO:0000256" key="5">
    <source>
        <dbReference type="ARBA" id="ARBA00023242"/>
    </source>
</evidence>
<comment type="subcellular location">
    <subcellularLocation>
        <location evidence="1">Nucleus</location>
    </subcellularLocation>
</comment>
<evidence type="ECO:0000256" key="4">
    <source>
        <dbReference type="ARBA" id="ARBA00023125"/>
    </source>
</evidence>
<dbReference type="GO" id="GO:0006351">
    <property type="term" value="P:DNA-templated transcription"/>
    <property type="evidence" value="ECO:0007669"/>
    <property type="project" value="InterPro"/>
</dbReference>